<keyword evidence="1" id="KW-0812">Transmembrane</keyword>
<dbReference type="Proteomes" id="UP001302321">
    <property type="component" value="Unassembled WGS sequence"/>
</dbReference>
<reference evidence="2" key="2">
    <citation type="submission" date="2023-05" db="EMBL/GenBank/DDBJ databases">
        <authorList>
            <consortium name="Lawrence Berkeley National Laboratory"/>
            <person name="Steindorff A."/>
            <person name="Hensen N."/>
            <person name="Bonometti L."/>
            <person name="Westerberg I."/>
            <person name="Brannstrom I.O."/>
            <person name="Guillou S."/>
            <person name="Cros-Aarteil S."/>
            <person name="Calhoun S."/>
            <person name="Haridas S."/>
            <person name="Kuo A."/>
            <person name="Mondo S."/>
            <person name="Pangilinan J."/>
            <person name="Riley R."/>
            <person name="Labutti K."/>
            <person name="Andreopoulos B."/>
            <person name="Lipzen A."/>
            <person name="Chen C."/>
            <person name="Yanf M."/>
            <person name="Daum C."/>
            <person name="Ng V."/>
            <person name="Clum A."/>
            <person name="Ohm R."/>
            <person name="Martin F."/>
            <person name="Silar P."/>
            <person name="Natvig D."/>
            <person name="Lalanne C."/>
            <person name="Gautier V."/>
            <person name="Ament-Velasquez S.L."/>
            <person name="Kruys A."/>
            <person name="Hutchinson M.I."/>
            <person name="Powell A.J."/>
            <person name="Barry K."/>
            <person name="Miller A.N."/>
            <person name="Grigoriev I.V."/>
            <person name="Debuchy R."/>
            <person name="Gladieux P."/>
            <person name="Thoren M.H."/>
            <person name="Johannesson H."/>
        </authorList>
    </citation>
    <scope>NUCLEOTIDE SEQUENCE</scope>
    <source>
        <strain evidence="2">CBS 892.96</strain>
    </source>
</reference>
<accession>A0AAN7A3F0</accession>
<keyword evidence="1" id="KW-0472">Membrane</keyword>
<evidence type="ECO:0000256" key="1">
    <source>
        <dbReference type="SAM" id="Phobius"/>
    </source>
</evidence>
<evidence type="ECO:0000313" key="3">
    <source>
        <dbReference type="Proteomes" id="UP001302321"/>
    </source>
</evidence>
<organism evidence="2 3">
    <name type="scientific">Triangularia setosa</name>
    <dbReference type="NCBI Taxonomy" id="2587417"/>
    <lineage>
        <taxon>Eukaryota</taxon>
        <taxon>Fungi</taxon>
        <taxon>Dikarya</taxon>
        <taxon>Ascomycota</taxon>
        <taxon>Pezizomycotina</taxon>
        <taxon>Sordariomycetes</taxon>
        <taxon>Sordariomycetidae</taxon>
        <taxon>Sordariales</taxon>
        <taxon>Podosporaceae</taxon>
        <taxon>Triangularia</taxon>
    </lineage>
</organism>
<keyword evidence="3" id="KW-1185">Reference proteome</keyword>
<gene>
    <name evidence="2" type="ORF">QBC36DRAFT_200391</name>
</gene>
<protein>
    <submittedName>
        <fullName evidence="2">Uncharacterized protein</fullName>
    </submittedName>
</protein>
<dbReference type="EMBL" id="MU866695">
    <property type="protein sequence ID" value="KAK4170947.1"/>
    <property type="molecule type" value="Genomic_DNA"/>
</dbReference>
<proteinExistence type="predicted"/>
<comment type="caution">
    <text evidence="2">The sequence shown here is derived from an EMBL/GenBank/DDBJ whole genome shotgun (WGS) entry which is preliminary data.</text>
</comment>
<reference evidence="2" key="1">
    <citation type="journal article" date="2023" name="Mol. Phylogenet. Evol.">
        <title>Genome-scale phylogeny and comparative genomics of the fungal order Sordariales.</title>
        <authorList>
            <person name="Hensen N."/>
            <person name="Bonometti L."/>
            <person name="Westerberg I."/>
            <person name="Brannstrom I.O."/>
            <person name="Guillou S."/>
            <person name="Cros-Aarteil S."/>
            <person name="Calhoun S."/>
            <person name="Haridas S."/>
            <person name="Kuo A."/>
            <person name="Mondo S."/>
            <person name="Pangilinan J."/>
            <person name="Riley R."/>
            <person name="LaButti K."/>
            <person name="Andreopoulos B."/>
            <person name="Lipzen A."/>
            <person name="Chen C."/>
            <person name="Yan M."/>
            <person name="Daum C."/>
            <person name="Ng V."/>
            <person name="Clum A."/>
            <person name="Steindorff A."/>
            <person name="Ohm R.A."/>
            <person name="Martin F."/>
            <person name="Silar P."/>
            <person name="Natvig D.O."/>
            <person name="Lalanne C."/>
            <person name="Gautier V."/>
            <person name="Ament-Velasquez S.L."/>
            <person name="Kruys A."/>
            <person name="Hutchinson M.I."/>
            <person name="Powell A.J."/>
            <person name="Barry K."/>
            <person name="Miller A.N."/>
            <person name="Grigoriev I.V."/>
            <person name="Debuchy R."/>
            <person name="Gladieux P."/>
            <person name="Hiltunen Thoren M."/>
            <person name="Johannesson H."/>
        </authorList>
    </citation>
    <scope>NUCLEOTIDE SEQUENCE</scope>
    <source>
        <strain evidence="2">CBS 892.96</strain>
    </source>
</reference>
<keyword evidence="1" id="KW-1133">Transmembrane helix</keyword>
<sequence>MGTLIPFWYKPDPPSEHSLDLASFLWGAAMAIACFSFTQAVRQTRRSWLHTHKVNTYIVMVWLEWAACVIMSVVSWLFLIGIIPVDFAILLVFVSTCLHLTAVQPDNSFLTDRTLQ</sequence>
<feature type="transmembrane region" description="Helical" evidence="1">
    <location>
        <begin position="54"/>
        <end position="79"/>
    </location>
</feature>
<feature type="transmembrane region" description="Helical" evidence="1">
    <location>
        <begin position="23"/>
        <end position="42"/>
    </location>
</feature>
<evidence type="ECO:0000313" key="2">
    <source>
        <dbReference type="EMBL" id="KAK4170947.1"/>
    </source>
</evidence>
<dbReference type="AlphaFoldDB" id="A0AAN7A3F0"/>
<name>A0AAN7A3F0_9PEZI</name>